<dbReference type="SUPFAM" id="SSF47413">
    <property type="entry name" value="lambda repressor-like DNA-binding domains"/>
    <property type="match status" value="1"/>
</dbReference>
<proteinExistence type="predicted"/>
<organism evidence="2 3">
    <name type="scientific">Acinetobacter terrae</name>
    <dbReference type="NCBI Taxonomy" id="2731247"/>
    <lineage>
        <taxon>Bacteria</taxon>
        <taxon>Pseudomonadati</taxon>
        <taxon>Pseudomonadota</taxon>
        <taxon>Gammaproteobacteria</taxon>
        <taxon>Moraxellales</taxon>
        <taxon>Moraxellaceae</taxon>
        <taxon>Acinetobacter</taxon>
        <taxon>Acinetobacter Taxon 24</taxon>
    </lineage>
</organism>
<evidence type="ECO:0000313" key="3">
    <source>
        <dbReference type="Proteomes" id="UP000546536"/>
    </source>
</evidence>
<evidence type="ECO:0000313" key="2">
    <source>
        <dbReference type="EMBL" id="NNH87947.1"/>
    </source>
</evidence>
<name>A0ABX1V7S2_9GAMM</name>
<dbReference type="Pfam" id="PF01381">
    <property type="entry name" value="HTH_3"/>
    <property type="match status" value="1"/>
</dbReference>
<dbReference type="NCBIfam" id="TIGR02607">
    <property type="entry name" value="antidote_HigA"/>
    <property type="match status" value="1"/>
</dbReference>
<keyword evidence="3" id="KW-1185">Reference proteome</keyword>
<dbReference type="Gene3D" id="1.10.260.40">
    <property type="entry name" value="lambda repressor-like DNA-binding domains"/>
    <property type="match status" value="1"/>
</dbReference>
<feature type="domain" description="HTH cro/C1-type" evidence="1">
    <location>
        <begin position="28"/>
        <end position="73"/>
    </location>
</feature>
<dbReference type="InterPro" id="IPR010982">
    <property type="entry name" value="Lambda_DNA-bd_dom_sf"/>
</dbReference>
<dbReference type="InterPro" id="IPR013430">
    <property type="entry name" value="Toxin_antidote_HigA"/>
</dbReference>
<dbReference type="CDD" id="cd00093">
    <property type="entry name" value="HTH_XRE"/>
    <property type="match status" value="1"/>
</dbReference>
<dbReference type="EMBL" id="JABERG010000012">
    <property type="protein sequence ID" value="NNH87947.1"/>
    <property type="molecule type" value="Genomic_DNA"/>
</dbReference>
<dbReference type="InterPro" id="IPR001387">
    <property type="entry name" value="Cro/C1-type_HTH"/>
</dbReference>
<dbReference type="PROSITE" id="PS50943">
    <property type="entry name" value="HTH_CROC1"/>
    <property type="match status" value="1"/>
</dbReference>
<comment type="caution">
    <text evidence="2">The sequence shown here is derived from an EMBL/GenBank/DDBJ whole genome shotgun (WGS) entry which is preliminary data.</text>
</comment>
<sequence>MMTMYNPAHAGELVSEWLDGLKEEGQAITVTELADRIKVTRTLLSRIIHGKAPVSADIALRLHDALGISADLLMRVQSKHSLWVESQKQRPEIKPFFISC</sequence>
<protein>
    <submittedName>
        <fullName evidence="2">HigA family addiction module antidote protein</fullName>
    </submittedName>
</protein>
<evidence type="ECO:0000259" key="1">
    <source>
        <dbReference type="PROSITE" id="PS50943"/>
    </source>
</evidence>
<accession>A0ABX1V7S2</accession>
<dbReference type="SMART" id="SM00530">
    <property type="entry name" value="HTH_XRE"/>
    <property type="match status" value="1"/>
</dbReference>
<dbReference type="Proteomes" id="UP000546536">
    <property type="component" value="Unassembled WGS sequence"/>
</dbReference>
<reference evidence="2 3" key="1">
    <citation type="submission" date="2020-04" db="EMBL/GenBank/DDBJ databases">
        <title>Acinetobacter Taxon 24.</title>
        <authorList>
            <person name="Nemec A."/>
            <person name="Radolfova-Krizova L."/>
            <person name="Higgins P.G."/>
            <person name="Spanelova P."/>
        </authorList>
    </citation>
    <scope>NUCLEOTIDE SEQUENCE [LARGE SCALE GENOMIC DNA]</scope>
    <source>
        <strain evidence="2 3">ANC 4279</strain>
    </source>
</reference>
<gene>
    <name evidence="2" type="ORF">HLH13_09595</name>
</gene>